<dbReference type="InterPro" id="IPR050469">
    <property type="entry name" value="Diguanylate_Cyclase"/>
</dbReference>
<evidence type="ECO:0000313" key="4">
    <source>
        <dbReference type="Proteomes" id="UP000767854"/>
    </source>
</evidence>
<dbReference type="PANTHER" id="PTHR45138">
    <property type="entry name" value="REGULATORY COMPONENTS OF SENSORY TRANSDUCTION SYSTEM"/>
    <property type="match status" value="1"/>
</dbReference>
<feature type="domain" description="GGDEF" evidence="2">
    <location>
        <begin position="565"/>
        <end position="701"/>
    </location>
</feature>
<keyword evidence="1" id="KW-0812">Transmembrane</keyword>
<dbReference type="Gene3D" id="3.30.450.20">
    <property type="entry name" value="PAS domain"/>
    <property type="match status" value="1"/>
</dbReference>
<dbReference type="RefSeq" id="WP_204663332.1">
    <property type="nucleotide sequence ID" value="NZ_JAFBDT010000006.1"/>
</dbReference>
<dbReference type="Gene3D" id="3.30.70.270">
    <property type="match status" value="1"/>
</dbReference>
<accession>A0ABS2MQI9</accession>
<dbReference type="PROSITE" id="PS50887">
    <property type="entry name" value="GGDEF"/>
    <property type="match status" value="1"/>
</dbReference>
<dbReference type="NCBIfam" id="TIGR00254">
    <property type="entry name" value="GGDEF"/>
    <property type="match status" value="1"/>
</dbReference>
<dbReference type="PANTHER" id="PTHR45138:SF9">
    <property type="entry name" value="DIGUANYLATE CYCLASE DGCM-RELATED"/>
    <property type="match status" value="1"/>
</dbReference>
<dbReference type="CDD" id="cd01949">
    <property type="entry name" value="GGDEF"/>
    <property type="match status" value="1"/>
</dbReference>
<protein>
    <submittedName>
        <fullName evidence="3">Diguanylate cyclase (GGDEF)-like protein</fullName>
    </submittedName>
</protein>
<dbReference type="EMBL" id="JAFBDT010000006">
    <property type="protein sequence ID" value="MBM7561642.1"/>
    <property type="molecule type" value="Genomic_DNA"/>
</dbReference>
<dbReference type="Pfam" id="PF00990">
    <property type="entry name" value="GGDEF"/>
    <property type="match status" value="1"/>
</dbReference>
<dbReference type="InterPro" id="IPR000160">
    <property type="entry name" value="GGDEF_dom"/>
</dbReference>
<evidence type="ECO:0000259" key="2">
    <source>
        <dbReference type="PROSITE" id="PS50887"/>
    </source>
</evidence>
<organism evidence="3 4">
    <name type="scientific">Fusibacter tunisiensis</name>
    <dbReference type="NCBI Taxonomy" id="1008308"/>
    <lineage>
        <taxon>Bacteria</taxon>
        <taxon>Bacillati</taxon>
        <taxon>Bacillota</taxon>
        <taxon>Clostridia</taxon>
        <taxon>Eubacteriales</taxon>
        <taxon>Eubacteriales Family XII. Incertae Sedis</taxon>
        <taxon>Fusibacter</taxon>
    </lineage>
</organism>
<evidence type="ECO:0000256" key="1">
    <source>
        <dbReference type="SAM" id="Phobius"/>
    </source>
</evidence>
<keyword evidence="1" id="KW-0472">Membrane</keyword>
<reference evidence="3 4" key="1">
    <citation type="submission" date="2021-01" db="EMBL/GenBank/DDBJ databases">
        <title>Genomic Encyclopedia of Type Strains, Phase IV (KMG-IV): sequencing the most valuable type-strain genomes for metagenomic binning, comparative biology and taxonomic classification.</title>
        <authorList>
            <person name="Goeker M."/>
        </authorList>
    </citation>
    <scope>NUCLEOTIDE SEQUENCE [LARGE SCALE GENOMIC DNA]</scope>
    <source>
        <strain evidence="3 4">DSM 24436</strain>
    </source>
</reference>
<keyword evidence="1" id="KW-1133">Transmembrane helix</keyword>
<dbReference type="Proteomes" id="UP000767854">
    <property type="component" value="Unassembled WGS sequence"/>
</dbReference>
<dbReference type="CDD" id="cd18773">
    <property type="entry name" value="PDC1_HK_sensor"/>
    <property type="match status" value="1"/>
</dbReference>
<keyword evidence="4" id="KW-1185">Reference proteome</keyword>
<dbReference type="InterPro" id="IPR043128">
    <property type="entry name" value="Rev_trsase/Diguanyl_cyclase"/>
</dbReference>
<comment type="caution">
    <text evidence="3">The sequence shown here is derived from an EMBL/GenBank/DDBJ whole genome shotgun (WGS) entry which is preliminary data.</text>
</comment>
<dbReference type="SMART" id="SM00267">
    <property type="entry name" value="GGDEF"/>
    <property type="match status" value="1"/>
</dbReference>
<gene>
    <name evidence="3" type="ORF">JOC49_001162</name>
</gene>
<feature type="transmembrane region" description="Helical" evidence="1">
    <location>
        <begin position="12"/>
        <end position="37"/>
    </location>
</feature>
<dbReference type="InterPro" id="IPR029787">
    <property type="entry name" value="Nucleotide_cyclase"/>
</dbReference>
<name>A0ABS2MQI9_9FIRM</name>
<evidence type="ECO:0000313" key="3">
    <source>
        <dbReference type="EMBL" id="MBM7561642.1"/>
    </source>
</evidence>
<dbReference type="Gene3D" id="6.10.340.10">
    <property type="match status" value="1"/>
</dbReference>
<proteinExistence type="predicted"/>
<feature type="transmembrane region" description="Helical" evidence="1">
    <location>
        <begin position="353"/>
        <end position="374"/>
    </location>
</feature>
<dbReference type="SUPFAM" id="SSF55073">
    <property type="entry name" value="Nucleotide cyclase"/>
    <property type="match status" value="1"/>
</dbReference>
<sequence length="701" mass="79067">MKNQSKSIAFRLTTFIIGVILLQALLMAGSLMGGGVLKQAKENAFKSLSSVVSSRRNFLELEMRNRWTNIDTFAVQISELVGDLSPEDTLNFDMSSLSDDLIAMLRTSKATGAYVILTGTGEHGQPALYFRDYDPVMTSYSNNDLYMIMGSSEVARDLKIPLDQSWRFMFEPDLTKHEFYFKPYNNSSLSNNTSLLGYWSKPFKLFENDMEIMTYSMPLLNSDNEPIGIVGIELTLNYLTQFLPATDLQAKDSLGYMIVRKDQEIGALMPVFSGGALQKRLIDVSKPLELLSVAESYNVSKVSNVVTDEKVFASIDRLNLYAYNTPFENETWYLIGLMRESDLFSYVNRIQNILWLSLGLAVVVGIIGGIFFSYRFSKPIISLSKEVAAAPANLKIKMTETGILEVDDLARAMEKANNNMIDSASRLSRVIDMFEVPIGAFEMKPDSDLVYVTPLLSSLLEIEQTLDGYIGKKEFLEHLSTVMAEFETEDSGTYRINPGKDKWVKIRTTRTDASIIGVVMDVTEDVLEKNQIKKDRDLDPLTKLLNRKAFQIRYEKWFGTRKPDTVAALLMFDLDHLKRVNDTYGHKWGDGYILKAVDLIKSLGNAENVVVGRRSGDEFVVLMRNYKEKTAIVNALEGLFESMKLSTLIYEDGTNIQISMSCGICYLDQTDLSYEDYLQHADDALYKAKHNGKGGWSQAQI</sequence>